<protein>
    <submittedName>
        <fullName evidence="2">Uncharacterized protein</fullName>
    </submittedName>
</protein>
<proteinExistence type="predicted"/>
<reference evidence="2 4" key="1">
    <citation type="journal article" date="2019" name="Sci. Rep.">
        <title>Orb-weaving spider Araneus ventricosus genome elucidates the spidroin gene catalogue.</title>
        <authorList>
            <person name="Kono N."/>
            <person name="Nakamura H."/>
            <person name="Ohtoshi R."/>
            <person name="Moran D.A.P."/>
            <person name="Shinohara A."/>
            <person name="Yoshida Y."/>
            <person name="Fujiwara M."/>
            <person name="Mori M."/>
            <person name="Tomita M."/>
            <person name="Arakawa K."/>
        </authorList>
    </citation>
    <scope>NUCLEOTIDE SEQUENCE [LARGE SCALE GENOMIC DNA]</scope>
</reference>
<feature type="region of interest" description="Disordered" evidence="1">
    <location>
        <begin position="1"/>
        <end position="22"/>
    </location>
</feature>
<comment type="caution">
    <text evidence="2">The sequence shown here is derived from an EMBL/GenBank/DDBJ whole genome shotgun (WGS) entry which is preliminary data.</text>
</comment>
<evidence type="ECO:0000313" key="3">
    <source>
        <dbReference type="EMBL" id="GBO36682.1"/>
    </source>
</evidence>
<keyword evidence="4" id="KW-1185">Reference proteome</keyword>
<evidence type="ECO:0000313" key="2">
    <source>
        <dbReference type="EMBL" id="GBO36673.1"/>
    </source>
</evidence>
<dbReference type="EMBL" id="BGPR01060925">
    <property type="protein sequence ID" value="GBO36673.1"/>
    <property type="molecule type" value="Genomic_DNA"/>
</dbReference>
<name>A0A4Y2WGE0_ARAVE</name>
<gene>
    <name evidence="3" type="ORF">AVEN_128438_1</name>
    <name evidence="2" type="ORF">AVEN_20632_1</name>
</gene>
<sequence length="109" mass="12440">MVRSRWNGFNGQPESGQFDRTRGYRTDSCIDSITIRTRGWKIPSKSALPSTFSHTLKTINNPALHQSGPFYSPAFSTERERRVKGKTSHCVWMSGVCSDSELYFVMFII</sequence>
<dbReference type="Proteomes" id="UP000499080">
    <property type="component" value="Unassembled WGS sequence"/>
</dbReference>
<evidence type="ECO:0000256" key="1">
    <source>
        <dbReference type="SAM" id="MobiDB-lite"/>
    </source>
</evidence>
<accession>A0A4Y2WGE0</accession>
<organism evidence="2 4">
    <name type="scientific">Araneus ventricosus</name>
    <name type="common">Orbweaver spider</name>
    <name type="synonym">Epeira ventricosa</name>
    <dbReference type="NCBI Taxonomy" id="182803"/>
    <lineage>
        <taxon>Eukaryota</taxon>
        <taxon>Metazoa</taxon>
        <taxon>Ecdysozoa</taxon>
        <taxon>Arthropoda</taxon>
        <taxon>Chelicerata</taxon>
        <taxon>Arachnida</taxon>
        <taxon>Araneae</taxon>
        <taxon>Araneomorphae</taxon>
        <taxon>Entelegynae</taxon>
        <taxon>Araneoidea</taxon>
        <taxon>Araneidae</taxon>
        <taxon>Araneus</taxon>
    </lineage>
</organism>
<dbReference type="EMBL" id="BGPR01060938">
    <property type="protein sequence ID" value="GBO36682.1"/>
    <property type="molecule type" value="Genomic_DNA"/>
</dbReference>
<evidence type="ECO:0000313" key="4">
    <source>
        <dbReference type="Proteomes" id="UP000499080"/>
    </source>
</evidence>
<dbReference type="AlphaFoldDB" id="A0A4Y2WGE0"/>